<evidence type="ECO:0000256" key="1">
    <source>
        <dbReference type="ARBA" id="ARBA00005417"/>
    </source>
</evidence>
<gene>
    <name evidence="6" type="ORF">CFR80_10880</name>
</gene>
<dbReference type="EMBL" id="NKTX01000025">
    <property type="protein sequence ID" value="PYD81632.1"/>
    <property type="molecule type" value="Genomic_DNA"/>
</dbReference>
<accession>A0A318QWB0</accession>
<evidence type="ECO:0000256" key="4">
    <source>
        <dbReference type="ARBA" id="ARBA00022840"/>
    </source>
</evidence>
<reference evidence="6 7" key="1">
    <citation type="submission" date="2017-07" db="EMBL/GenBank/DDBJ databases">
        <title>A draft genome sequence of Komagataeibacter oboediens LMG 18849.</title>
        <authorList>
            <person name="Skraban J."/>
            <person name="Cleenwerck I."/>
            <person name="Vandamme P."/>
            <person name="Trcek J."/>
        </authorList>
    </citation>
    <scope>NUCLEOTIDE SEQUENCE [LARGE SCALE GENOMIC DNA]</scope>
    <source>
        <strain evidence="6 7">LMG 18849</strain>
    </source>
</reference>
<keyword evidence="3" id="KW-0547">Nucleotide-binding</keyword>
<dbReference type="SUPFAM" id="SSF52540">
    <property type="entry name" value="P-loop containing nucleoside triphosphate hydrolases"/>
    <property type="match status" value="1"/>
</dbReference>
<dbReference type="PANTHER" id="PTHR42788">
    <property type="entry name" value="TAURINE IMPORT ATP-BINDING PROTEIN-RELATED"/>
    <property type="match status" value="1"/>
</dbReference>
<dbReference type="AlphaFoldDB" id="A0A318QWB0"/>
<dbReference type="GO" id="GO:0005524">
    <property type="term" value="F:ATP binding"/>
    <property type="evidence" value="ECO:0007669"/>
    <property type="project" value="UniProtKB-KW"/>
</dbReference>
<dbReference type="Proteomes" id="UP000247417">
    <property type="component" value="Unassembled WGS sequence"/>
</dbReference>
<dbReference type="Pfam" id="PF00005">
    <property type="entry name" value="ABC_tran"/>
    <property type="match status" value="1"/>
</dbReference>
<dbReference type="GO" id="GO:0016887">
    <property type="term" value="F:ATP hydrolysis activity"/>
    <property type="evidence" value="ECO:0007669"/>
    <property type="project" value="InterPro"/>
</dbReference>
<protein>
    <submittedName>
        <fullName evidence="6">Nitrate/sulfonate/bicarbonate ABC transporter ATP-binding protein</fullName>
    </submittedName>
</protein>
<dbReference type="InterPro" id="IPR003439">
    <property type="entry name" value="ABC_transporter-like_ATP-bd"/>
</dbReference>
<sequence length="256" mass="27576">MSIQRVGRRFDTGQGILPVLSGIDLTCPKGTFTALVGPLGCGKSTLLRLVAGLDHPDEGTIRFGSHDGDSCTPDDLRRQGALGMAFQDAALLPWRDVSANMALPPELIGRDGPQARKRIKSLLVLVGLQNFGGALPAALPGGMRQRAALARALVTHPRILLLDEPFGALDFVLRREMVRELQRIWLESGATALMVTHGIDEAVFLADTIVVMGRDPGRIIATVEVDVPCSRPAGFFVDPVFHALCDRIERLLESAS</sequence>
<dbReference type="STRING" id="940286.GCA_000227565_00568"/>
<comment type="caution">
    <text evidence="6">The sequence shown here is derived from an EMBL/GenBank/DDBJ whole genome shotgun (WGS) entry which is preliminary data.</text>
</comment>
<dbReference type="RefSeq" id="WP_110507353.1">
    <property type="nucleotide sequence ID" value="NZ_NKTX01000025.1"/>
</dbReference>
<dbReference type="SMART" id="SM00382">
    <property type="entry name" value="AAA"/>
    <property type="match status" value="1"/>
</dbReference>
<dbReference type="InterPro" id="IPR050166">
    <property type="entry name" value="ABC_transporter_ATP-bind"/>
</dbReference>
<keyword evidence="2" id="KW-0813">Transport</keyword>
<evidence type="ECO:0000256" key="2">
    <source>
        <dbReference type="ARBA" id="ARBA00022448"/>
    </source>
</evidence>
<dbReference type="OrthoDB" id="7336028at2"/>
<dbReference type="Gene3D" id="3.40.50.300">
    <property type="entry name" value="P-loop containing nucleotide triphosphate hydrolases"/>
    <property type="match status" value="1"/>
</dbReference>
<comment type="similarity">
    <text evidence="1">Belongs to the ABC transporter superfamily.</text>
</comment>
<evidence type="ECO:0000313" key="6">
    <source>
        <dbReference type="EMBL" id="PYD81632.1"/>
    </source>
</evidence>
<dbReference type="CDD" id="cd03293">
    <property type="entry name" value="ABC_NrtD_SsuB_transporters"/>
    <property type="match status" value="1"/>
</dbReference>
<dbReference type="PANTHER" id="PTHR42788:SF13">
    <property type="entry name" value="ALIPHATIC SULFONATES IMPORT ATP-BINDING PROTEIN SSUB"/>
    <property type="match status" value="1"/>
</dbReference>
<evidence type="ECO:0000313" key="7">
    <source>
        <dbReference type="Proteomes" id="UP000247417"/>
    </source>
</evidence>
<evidence type="ECO:0000259" key="5">
    <source>
        <dbReference type="PROSITE" id="PS50893"/>
    </source>
</evidence>
<organism evidence="6 7">
    <name type="scientific">Komagataeibacter oboediens</name>
    <dbReference type="NCBI Taxonomy" id="65958"/>
    <lineage>
        <taxon>Bacteria</taxon>
        <taxon>Pseudomonadati</taxon>
        <taxon>Pseudomonadota</taxon>
        <taxon>Alphaproteobacteria</taxon>
        <taxon>Acetobacterales</taxon>
        <taxon>Acetobacteraceae</taxon>
        <taxon>Komagataeibacter</taxon>
    </lineage>
</organism>
<evidence type="ECO:0000256" key="3">
    <source>
        <dbReference type="ARBA" id="ARBA00022741"/>
    </source>
</evidence>
<keyword evidence="4 6" id="KW-0067">ATP-binding</keyword>
<dbReference type="InterPro" id="IPR003593">
    <property type="entry name" value="AAA+_ATPase"/>
</dbReference>
<dbReference type="InterPro" id="IPR027417">
    <property type="entry name" value="P-loop_NTPase"/>
</dbReference>
<proteinExistence type="inferred from homology"/>
<feature type="domain" description="ABC transporter" evidence="5">
    <location>
        <begin position="1"/>
        <end position="239"/>
    </location>
</feature>
<dbReference type="PROSITE" id="PS50893">
    <property type="entry name" value="ABC_TRANSPORTER_2"/>
    <property type="match status" value="1"/>
</dbReference>
<name>A0A318QWB0_9PROT</name>